<proteinExistence type="inferred from homology"/>
<dbReference type="GO" id="GO:0055085">
    <property type="term" value="P:transmembrane transport"/>
    <property type="evidence" value="ECO:0007669"/>
    <property type="project" value="InterPro"/>
</dbReference>
<feature type="transmembrane region" description="Helical" evidence="7">
    <location>
        <begin position="285"/>
        <end position="305"/>
    </location>
</feature>
<feature type="transmembrane region" description="Helical" evidence="7">
    <location>
        <begin position="225"/>
        <end position="249"/>
    </location>
</feature>
<keyword evidence="10" id="KW-1185">Reference proteome</keyword>
<feature type="transmembrane region" description="Helical" evidence="7">
    <location>
        <begin position="180"/>
        <end position="199"/>
    </location>
</feature>
<evidence type="ECO:0000313" key="9">
    <source>
        <dbReference type="EMBL" id="RFS45912.1"/>
    </source>
</evidence>
<gene>
    <name evidence="9" type="ORF">D0Q02_14955</name>
</gene>
<sequence>MAGWLTVRAAAAVATLAVLSAVVFWATEVLPGDAVGTTSGPNATDAERAAIRISLGLDRPAHERYVDWIGDVARGDLGTSLTGRGVGEIIADRLGASLSVLVPAAVLILVLAGALGVTAGLRVGGRLDRGLNATTLGLVGSSDFLLATGLLVVFTAWWPVLPAVALVPAGDQLWQHPDLVALPALALALGGFGATMRLLRASVAQTAATGFAEFARLNGVRGPRYLWTVVSNAAAPALHGLAIMLAGLLGGSVVVETLFNVPGIGYELTRAVAERDIPLIQGLSMTLGAATLAILLAGDLLAALLDRHRAHSPAGIR</sequence>
<dbReference type="InterPro" id="IPR035906">
    <property type="entry name" value="MetI-like_sf"/>
</dbReference>
<dbReference type="OrthoDB" id="9809425at2"/>
<keyword evidence="3" id="KW-1003">Cell membrane</keyword>
<evidence type="ECO:0000256" key="1">
    <source>
        <dbReference type="ARBA" id="ARBA00004651"/>
    </source>
</evidence>
<comment type="caution">
    <text evidence="9">The sequence shown here is derived from an EMBL/GenBank/DDBJ whole genome shotgun (WGS) entry which is preliminary data.</text>
</comment>
<keyword evidence="2 7" id="KW-0813">Transport</keyword>
<evidence type="ECO:0000256" key="7">
    <source>
        <dbReference type="RuleBase" id="RU363032"/>
    </source>
</evidence>
<evidence type="ECO:0000256" key="5">
    <source>
        <dbReference type="ARBA" id="ARBA00022989"/>
    </source>
</evidence>
<evidence type="ECO:0000259" key="8">
    <source>
        <dbReference type="PROSITE" id="PS50928"/>
    </source>
</evidence>
<organism evidence="9 10">
    <name type="scientific">Micromonospora craniellae</name>
    <dbReference type="NCBI Taxonomy" id="2294034"/>
    <lineage>
        <taxon>Bacteria</taxon>
        <taxon>Bacillati</taxon>
        <taxon>Actinomycetota</taxon>
        <taxon>Actinomycetes</taxon>
        <taxon>Micromonosporales</taxon>
        <taxon>Micromonosporaceae</taxon>
        <taxon>Micromonospora</taxon>
    </lineage>
</organism>
<keyword evidence="6 7" id="KW-0472">Membrane</keyword>
<dbReference type="Proteomes" id="UP000262621">
    <property type="component" value="Unassembled WGS sequence"/>
</dbReference>
<reference evidence="9 10" key="1">
    <citation type="submission" date="2018-08" db="EMBL/GenBank/DDBJ databases">
        <title>Verrucosispora craniellae sp. nov., isolated from a marine sponge in the South China Sea.</title>
        <authorList>
            <person name="Li L."/>
            <person name="Lin H.W."/>
        </authorList>
    </citation>
    <scope>NUCLEOTIDE SEQUENCE [LARGE SCALE GENOMIC DNA]</scope>
    <source>
        <strain evidence="9 10">LHW63014</strain>
    </source>
</reference>
<dbReference type="AlphaFoldDB" id="A0A372FYR0"/>
<dbReference type="PANTHER" id="PTHR43163:SF3">
    <property type="entry name" value="PEPTIDE ABC TRANSPORTER PERMEASE PROTEIN"/>
    <property type="match status" value="1"/>
</dbReference>
<dbReference type="PANTHER" id="PTHR43163">
    <property type="entry name" value="DIPEPTIDE TRANSPORT SYSTEM PERMEASE PROTEIN DPPB-RELATED"/>
    <property type="match status" value="1"/>
</dbReference>
<evidence type="ECO:0000313" key="10">
    <source>
        <dbReference type="Proteomes" id="UP000262621"/>
    </source>
</evidence>
<dbReference type="Gene3D" id="1.10.3720.10">
    <property type="entry name" value="MetI-like"/>
    <property type="match status" value="1"/>
</dbReference>
<feature type="transmembrane region" description="Helical" evidence="7">
    <location>
        <begin position="7"/>
        <end position="26"/>
    </location>
</feature>
<comment type="subcellular location">
    <subcellularLocation>
        <location evidence="1 7">Cell membrane</location>
        <topology evidence="1 7">Multi-pass membrane protein</topology>
    </subcellularLocation>
</comment>
<feature type="transmembrane region" description="Helical" evidence="7">
    <location>
        <begin position="100"/>
        <end position="124"/>
    </location>
</feature>
<dbReference type="Pfam" id="PF19300">
    <property type="entry name" value="BPD_transp_1_N"/>
    <property type="match status" value="1"/>
</dbReference>
<dbReference type="PROSITE" id="PS50928">
    <property type="entry name" value="ABC_TM1"/>
    <property type="match status" value="1"/>
</dbReference>
<dbReference type="GO" id="GO:0005886">
    <property type="term" value="C:plasma membrane"/>
    <property type="evidence" value="ECO:0007669"/>
    <property type="project" value="UniProtKB-SubCell"/>
</dbReference>
<keyword evidence="4 7" id="KW-0812">Transmembrane</keyword>
<dbReference type="InterPro" id="IPR000515">
    <property type="entry name" value="MetI-like"/>
</dbReference>
<accession>A0A372FYR0</accession>
<feature type="domain" description="ABC transmembrane type-1" evidence="8">
    <location>
        <begin position="94"/>
        <end position="302"/>
    </location>
</feature>
<protein>
    <submittedName>
        <fullName evidence="9">ABC transporter permease</fullName>
    </submittedName>
</protein>
<evidence type="ECO:0000256" key="2">
    <source>
        <dbReference type="ARBA" id="ARBA00022448"/>
    </source>
</evidence>
<evidence type="ECO:0000256" key="6">
    <source>
        <dbReference type="ARBA" id="ARBA00023136"/>
    </source>
</evidence>
<evidence type="ECO:0000256" key="4">
    <source>
        <dbReference type="ARBA" id="ARBA00022692"/>
    </source>
</evidence>
<dbReference type="Pfam" id="PF00528">
    <property type="entry name" value="BPD_transp_1"/>
    <property type="match status" value="1"/>
</dbReference>
<name>A0A372FYR0_9ACTN</name>
<dbReference type="SUPFAM" id="SSF161098">
    <property type="entry name" value="MetI-like"/>
    <property type="match status" value="1"/>
</dbReference>
<feature type="transmembrane region" description="Helical" evidence="7">
    <location>
        <begin position="136"/>
        <end position="160"/>
    </location>
</feature>
<dbReference type="EMBL" id="QVFU01000013">
    <property type="protein sequence ID" value="RFS45912.1"/>
    <property type="molecule type" value="Genomic_DNA"/>
</dbReference>
<evidence type="ECO:0000256" key="3">
    <source>
        <dbReference type="ARBA" id="ARBA00022475"/>
    </source>
</evidence>
<dbReference type="InterPro" id="IPR045621">
    <property type="entry name" value="BPD_transp_1_N"/>
</dbReference>
<comment type="similarity">
    <text evidence="7">Belongs to the binding-protein-dependent transport system permease family.</text>
</comment>
<keyword evidence="5 7" id="KW-1133">Transmembrane helix</keyword>